<feature type="transmembrane region" description="Helical" evidence="1">
    <location>
        <begin position="6"/>
        <end position="25"/>
    </location>
</feature>
<proteinExistence type="predicted"/>
<evidence type="ECO:0000256" key="1">
    <source>
        <dbReference type="SAM" id="Phobius"/>
    </source>
</evidence>
<dbReference type="Proteomes" id="UP001154111">
    <property type="component" value="Chromosome"/>
</dbReference>
<keyword evidence="1" id="KW-0472">Membrane</keyword>
<keyword evidence="4" id="KW-1185">Reference proteome</keyword>
<evidence type="ECO:0000313" key="4">
    <source>
        <dbReference type="Proteomes" id="UP001154095"/>
    </source>
</evidence>
<reference evidence="3" key="1">
    <citation type="submission" date="2022-04" db="EMBL/GenBank/DDBJ databases">
        <authorList>
            <person name="Forde T."/>
        </authorList>
    </citation>
    <scope>NUCLEOTIDE SEQUENCE</scope>
    <source>
        <strain evidence="3">A18Y016a</strain>
        <strain evidence="2">A18Y020d</strain>
    </source>
</reference>
<evidence type="ECO:0000313" key="2">
    <source>
        <dbReference type="EMBL" id="CAH2762418.1"/>
    </source>
</evidence>
<gene>
    <name evidence="3" type="ORF">ERYAMS2_01208</name>
    <name evidence="2" type="ORF">ERYAMS_00914</name>
</gene>
<dbReference type="AlphaFoldDB" id="A0AAU9VIB4"/>
<evidence type="ECO:0000313" key="5">
    <source>
        <dbReference type="Proteomes" id="UP001154111"/>
    </source>
</evidence>
<keyword evidence="1" id="KW-1133">Transmembrane helix</keyword>
<dbReference type="EMBL" id="OW659477">
    <property type="protein sequence ID" value="CAH2762450.1"/>
    <property type="molecule type" value="Genomic_DNA"/>
</dbReference>
<organism evidence="3 5">
    <name type="scientific">Erysipelothrix amsterdamensis</name>
    <dbReference type="NCBI Taxonomy" id="2929157"/>
    <lineage>
        <taxon>Bacteria</taxon>
        <taxon>Bacillati</taxon>
        <taxon>Bacillota</taxon>
        <taxon>Erysipelotrichia</taxon>
        <taxon>Erysipelotrichales</taxon>
        <taxon>Erysipelotrichaceae</taxon>
        <taxon>Erysipelothrix</taxon>
    </lineage>
</organism>
<dbReference type="RefSeq" id="WP_254006473.1">
    <property type="nucleotide sequence ID" value="NZ_OW659477.1"/>
</dbReference>
<dbReference type="EMBL" id="OW659496">
    <property type="protein sequence ID" value="CAH2762418.1"/>
    <property type="molecule type" value="Genomic_DNA"/>
</dbReference>
<evidence type="ECO:0008006" key="6">
    <source>
        <dbReference type="Google" id="ProtNLM"/>
    </source>
</evidence>
<evidence type="ECO:0000313" key="3">
    <source>
        <dbReference type="EMBL" id="CAH2762450.1"/>
    </source>
</evidence>
<sequence length="170" mass="20016">MNKKNILTYFLLISMCIGLFMYSSLNPFMKHTRFYKCGNELESQLILTHTGTYVILNQDGTFYKDNYHRTFLRSFRLTDHKDVKIASLNESIRFKSRSQGDMICSQNYRNDDLNTHDRMASLILDHHNRLIQLSSIIKNKTNNSSPVITYNTIDYQITLFEKNFDHILGN</sequence>
<keyword evidence="1" id="KW-0812">Transmembrane</keyword>
<dbReference type="Proteomes" id="UP001154095">
    <property type="component" value="Chromosome"/>
</dbReference>
<accession>A0AAU9VIB4</accession>
<protein>
    <recommendedName>
        <fullName evidence="6">FidL-like membrane protein</fullName>
    </recommendedName>
</protein>
<name>A0AAU9VIB4_9FIRM</name>